<dbReference type="InterPro" id="IPR011990">
    <property type="entry name" value="TPR-like_helical_dom_sf"/>
</dbReference>
<evidence type="ECO:0000313" key="3">
    <source>
        <dbReference type="Proteomes" id="UP000596857"/>
    </source>
</evidence>
<dbReference type="RefSeq" id="WP_171721090.1">
    <property type="nucleotide sequence ID" value="NZ_WHOB01000098.1"/>
</dbReference>
<dbReference type="Gene3D" id="1.25.40.10">
    <property type="entry name" value="Tetratricopeptide repeat domain"/>
    <property type="match status" value="1"/>
</dbReference>
<proteinExistence type="predicted"/>
<dbReference type="Proteomes" id="UP000596857">
    <property type="component" value="Unassembled WGS sequence"/>
</dbReference>
<reference evidence="2 3" key="1">
    <citation type="submission" date="2019-10" db="EMBL/GenBank/DDBJ databases">
        <title>Description of Paenibacillus terricola sp. nov.</title>
        <authorList>
            <person name="Carlier A."/>
            <person name="Qi S."/>
        </authorList>
    </citation>
    <scope>NUCLEOTIDE SEQUENCE [LARGE SCALE GENOMIC DNA]</scope>
    <source>
        <strain evidence="2 3">LMG 31459</strain>
    </source>
</reference>
<feature type="domain" description="Glycosyltransferase 2-like" evidence="1">
    <location>
        <begin position="254"/>
        <end position="370"/>
    </location>
</feature>
<dbReference type="CDD" id="cd02511">
    <property type="entry name" value="Beta4Glucosyltransferase"/>
    <property type="match status" value="1"/>
</dbReference>
<evidence type="ECO:0000259" key="1">
    <source>
        <dbReference type="Pfam" id="PF00535"/>
    </source>
</evidence>
<dbReference type="PANTHER" id="PTHR43630">
    <property type="entry name" value="POLY-BETA-1,6-N-ACETYL-D-GLUCOSAMINE SYNTHASE"/>
    <property type="match status" value="1"/>
</dbReference>
<comment type="caution">
    <text evidence="2">The sequence shown here is derived from an EMBL/GenBank/DDBJ whole genome shotgun (WGS) entry which is preliminary data.</text>
</comment>
<dbReference type="Gene3D" id="3.90.550.10">
    <property type="entry name" value="Spore Coat Polysaccharide Biosynthesis Protein SpsA, Chain A"/>
    <property type="match status" value="2"/>
</dbReference>
<dbReference type="InterPro" id="IPR001173">
    <property type="entry name" value="Glyco_trans_2-like"/>
</dbReference>
<accession>A0ABX1YV53</accession>
<keyword evidence="3" id="KW-1185">Reference proteome</keyword>
<protein>
    <submittedName>
        <fullName evidence="2">Glycosyltransferase</fullName>
    </submittedName>
</protein>
<organism evidence="2 3">
    <name type="scientific">Paenibacillus phytohabitans</name>
    <dbReference type="NCBI Taxonomy" id="2654978"/>
    <lineage>
        <taxon>Bacteria</taxon>
        <taxon>Bacillati</taxon>
        <taxon>Bacillota</taxon>
        <taxon>Bacilli</taxon>
        <taxon>Bacillales</taxon>
        <taxon>Paenibacillaceae</taxon>
        <taxon>Paenibacillus</taxon>
    </lineage>
</organism>
<feature type="domain" description="Glycosyltransferase 2-like" evidence="1">
    <location>
        <begin position="14"/>
        <end position="119"/>
    </location>
</feature>
<dbReference type="SUPFAM" id="SSF81901">
    <property type="entry name" value="HCP-like"/>
    <property type="match status" value="1"/>
</dbReference>
<dbReference type="SUPFAM" id="SSF53448">
    <property type="entry name" value="Nucleotide-diphospho-sugar transferases"/>
    <property type="match status" value="2"/>
</dbReference>
<name>A0ABX1YV53_9BACL</name>
<dbReference type="Pfam" id="PF00535">
    <property type="entry name" value="Glycos_transf_2"/>
    <property type="match status" value="2"/>
</dbReference>
<sequence length="617" mass="69950">MQVSIIILAQHLRLLKSCLASIELFTEAPYELIVINDGGGEEISSYLTLHKKARSFSSKERIGVSGGYNLGASFAAGEYLVFMRDHMIVSEEWLSSLTGCARQHPQAAMIGPVSNDVSGPQRLPVICTEMEQLDHIARSFALSKAGQAKTTTRLLSHLLLMRRDAFGQLGGFDEQFGLECYEDDDLCYRALQAGYSLQIALDCFVRYIQPPPLFPESPGWYNAQLIANKEKARRKWGLDITSALYEMKRSVTVSLCMIVKNEEATLERCLDSVSGLVDEIIIVDTGSTDRTREIALRYTDKVADFTWVNDFAKARNYAFSLATQDYLLWMDADDILLPADAEKFSTLKSALEWDTDAVSMNYNLAFDEHGNVTSSLTRNRLVKRENGFRWIGIVHEYLEVSGKVRSSDISITHGRVHGNSDRNLNIYESRHAAGEIFSTRDLFYFANELREHKQWDKAISFYEMFLQQVDSWIEDRINACGSLSDCYRELGNEQQAKAKALQSFSYDLPRAENCCRLGSLYMLENDFSKAIFWYKMASELTKPLDNYAILQHACWSWLPHLQLCVCYDRIGQYERASAHNEMAAEHIPFDSKVLANRAYFTGLGVAKQTYTLGGTTR</sequence>
<dbReference type="InterPro" id="IPR029044">
    <property type="entry name" value="Nucleotide-diphossugar_trans"/>
</dbReference>
<dbReference type="EMBL" id="WHOB01000098">
    <property type="protein sequence ID" value="NOU84114.1"/>
    <property type="molecule type" value="Genomic_DNA"/>
</dbReference>
<dbReference type="PANTHER" id="PTHR43630:SF2">
    <property type="entry name" value="GLYCOSYLTRANSFERASE"/>
    <property type="match status" value="1"/>
</dbReference>
<evidence type="ECO:0000313" key="2">
    <source>
        <dbReference type="EMBL" id="NOU84114.1"/>
    </source>
</evidence>
<gene>
    <name evidence="2" type="ORF">GC101_35280</name>
</gene>